<dbReference type="RefSeq" id="WP_158034242.1">
    <property type="nucleotide sequence ID" value="NZ_ML708620.1"/>
</dbReference>
<evidence type="ECO:0000256" key="2">
    <source>
        <dbReference type="SAM" id="Phobius"/>
    </source>
</evidence>
<evidence type="ECO:0000313" key="4">
    <source>
        <dbReference type="Proteomes" id="UP000325957"/>
    </source>
</evidence>
<keyword evidence="2" id="KW-0472">Membrane</keyword>
<feature type="compositionally biased region" description="Polar residues" evidence="1">
    <location>
        <begin position="97"/>
        <end position="107"/>
    </location>
</feature>
<keyword evidence="2" id="KW-0812">Transmembrane</keyword>
<accession>A0A5J5KY67</accession>
<feature type="transmembrane region" description="Helical" evidence="2">
    <location>
        <begin position="43"/>
        <end position="67"/>
    </location>
</feature>
<evidence type="ECO:0000313" key="3">
    <source>
        <dbReference type="EMBL" id="KAA9393825.1"/>
    </source>
</evidence>
<name>A0A5J5KY67_9MICC</name>
<keyword evidence="2" id="KW-1133">Transmembrane helix</keyword>
<feature type="region of interest" description="Disordered" evidence="1">
    <location>
        <begin position="78"/>
        <end position="116"/>
    </location>
</feature>
<keyword evidence="4" id="KW-1185">Reference proteome</keyword>
<sequence>MDQGWAFFHPPDASWKAPGEDRIQDRFQAIAAWIDAHRGGRALAALVVVILALAAAFVFLLAAGAILNGGESGAAAETTQVDSSTGVAEAGDLPSVGTASPGDSTGQGASGETGEPKDAQALVASKAVLKTINEDTGLVRNREADQEDPLVTGARFLRAMRTVDTTKSSVQDWRDARDSFTDGGFGGVVQDWDVAGQAEATSNAVVTWAGMDAGLHEGRGVAPGFDYGADTEAGTHLVQVAMRLERSVKAGEDRVDTPSGALMEAVVVCPPARDGQRCVVTSWAATPKDFVAHSATRWEPGS</sequence>
<comment type="caution">
    <text evidence="3">The sequence shown here is derived from an EMBL/GenBank/DDBJ whole genome shotgun (WGS) entry which is preliminary data.</text>
</comment>
<dbReference type="AlphaFoldDB" id="A0A5J5KY67"/>
<organism evidence="3 4">
    <name type="scientific">Kocuria coralli</name>
    <dbReference type="NCBI Taxonomy" id="1461025"/>
    <lineage>
        <taxon>Bacteria</taxon>
        <taxon>Bacillati</taxon>
        <taxon>Actinomycetota</taxon>
        <taxon>Actinomycetes</taxon>
        <taxon>Micrococcales</taxon>
        <taxon>Micrococcaceae</taxon>
        <taxon>Kocuria</taxon>
    </lineage>
</organism>
<dbReference type="OrthoDB" id="4878960at2"/>
<proteinExistence type="predicted"/>
<dbReference type="Proteomes" id="UP000325957">
    <property type="component" value="Unassembled WGS sequence"/>
</dbReference>
<gene>
    <name evidence="3" type="ORF">FCK90_10455</name>
</gene>
<evidence type="ECO:0000256" key="1">
    <source>
        <dbReference type="SAM" id="MobiDB-lite"/>
    </source>
</evidence>
<reference evidence="3 4" key="1">
    <citation type="submission" date="2019-05" db="EMBL/GenBank/DDBJ databases">
        <title>Kocuria coralli sp. nov., a novel actinobacterium isolated from coral reef seawater.</title>
        <authorList>
            <person name="Li J."/>
        </authorList>
    </citation>
    <scope>NUCLEOTIDE SEQUENCE [LARGE SCALE GENOMIC DNA]</scope>
    <source>
        <strain evidence="3 4">SCSIO 13007</strain>
    </source>
</reference>
<dbReference type="EMBL" id="SZWF01000014">
    <property type="protein sequence ID" value="KAA9393825.1"/>
    <property type="molecule type" value="Genomic_DNA"/>
</dbReference>
<protein>
    <submittedName>
        <fullName evidence="3">Uncharacterized protein</fullName>
    </submittedName>
</protein>